<dbReference type="Pfam" id="PF00550">
    <property type="entry name" value="PP-binding"/>
    <property type="match status" value="1"/>
</dbReference>
<dbReference type="Proteomes" id="UP001501237">
    <property type="component" value="Unassembled WGS sequence"/>
</dbReference>
<sequence>MTQTMDIDALRGILIDCAGGDDVDALRGDIRESSFEELGYDSLALMETAARLKRDHGVVISDERLTEVRTPVELLVLVNDQIAAVAGHAADG</sequence>
<protein>
    <submittedName>
        <fullName evidence="4">Acyl carrier protein</fullName>
    </submittedName>
</protein>
<evidence type="ECO:0000313" key="4">
    <source>
        <dbReference type="EMBL" id="GAA3192089.1"/>
    </source>
</evidence>
<dbReference type="EMBL" id="BAAAUV010000001">
    <property type="protein sequence ID" value="GAA3192089.1"/>
    <property type="molecule type" value="Genomic_DNA"/>
</dbReference>
<gene>
    <name evidence="4" type="ORF">GCM10010468_00750</name>
</gene>
<dbReference type="InterPro" id="IPR036736">
    <property type="entry name" value="ACP-like_sf"/>
</dbReference>
<name>A0ABP6Q0P5_9ACTN</name>
<evidence type="ECO:0000259" key="3">
    <source>
        <dbReference type="PROSITE" id="PS50075"/>
    </source>
</evidence>
<keyword evidence="5" id="KW-1185">Reference proteome</keyword>
<proteinExistence type="predicted"/>
<reference evidence="5" key="1">
    <citation type="journal article" date="2019" name="Int. J. Syst. Evol. Microbiol.">
        <title>The Global Catalogue of Microorganisms (GCM) 10K type strain sequencing project: providing services to taxonomists for standard genome sequencing and annotation.</title>
        <authorList>
            <consortium name="The Broad Institute Genomics Platform"/>
            <consortium name="The Broad Institute Genome Sequencing Center for Infectious Disease"/>
            <person name="Wu L."/>
            <person name="Ma J."/>
        </authorList>
    </citation>
    <scope>NUCLEOTIDE SEQUENCE [LARGE SCALE GENOMIC DNA]</scope>
    <source>
        <strain evidence="5">JCM 9377</strain>
    </source>
</reference>
<keyword evidence="1" id="KW-0596">Phosphopantetheine</keyword>
<feature type="domain" description="Carrier" evidence="3">
    <location>
        <begin position="5"/>
        <end position="82"/>
    </location>
</feature>
<dbReference type="PROSITE" id="PS50075">
    <property type="entry name" value="CARRIER"/>
    <property type="match status" value="1"/>
</dbReference>
<dbReference type="RefSeq" id="WP_344821066.1">
    <property type="nucleotide sequence ID" value="NZ_BAAAUV010000001.1"/>
</dbReference>
<organism evidence="4 5">
    <name type="scientific">Actinocorallia longicatena</name>
    <dbReference type="NCBI Taxonomy" id="111803"/>
    <lineage>
        <taxon>Bacteria</taxon>
        <taxon>Bacillati</taxon>
        <taxon>Actinomycetota</taxon>
        <taxon>Actinomycetes</taxon>
        <taxon>Streptosporangiales</taxon>
        <taxon>Thermomonosporaceae</taxon>
        <taxon>Actinocorallia</taxon>
    </lineage>
</organism>
<comment type="caution">
    <text evidence="4">The sequence shown here is derived from an EMBL/GenBank/DDBJ whole genome shotgun (WGS) entry which is preliminary data.</text>
</comment>
<dbReference type="PROSITE" id="PS00012">
    <property type="entry name" value="PHOSPHOPANTETHEINE"/>
    <property type="match status" value="1"/>
</dbReference>
<evidence type="ECO:0000256" key="1">
    <source>
        <dbReference type="ARBA" id="ARBA00022450"/>
    </source>
</evidence>
<dbReference type="InterPro" id="IPR009081">
    <property type="entry name" value="PP-bd_ACP"/>
</dbReference>
<dbReference type="InterPro" id="IPR006162">
    <property type="entry name" value="Ppantetheine_attach_site"/>
</dbReference>
<dbReference type="Gene3D" id="1.10.1200.10">
    <property type="entry name" value="ACP-like"/>
    <property type="match status" value="1"/>
</dbReference>
<evidence type="ECO:0000256" key="2">
    <source>
        <dbReference type="ARBA" id="ARBA00022553"/>
    </source>
</evidence>
<dbReference type="SUPFAM" id="SSF47336">
    <property type="entry name" value="ACP-like"/>
    <property type="match status" value="1"/>
</dbReference>
<accession>A0ABP6Q0P5</accession>
<keyword evidence="2" id="KW-0597">Phosphoprotein</keyword>
<evidence type="ECO:0000313" key="5">
    <source>
        <dbReference type="Proteomes" id="UP001501237"/>
    </source>
</evidence>